<dbReference type="InterPro" id="IPR002241">
    <property type="entry name" value="Glyco_hydro_27"/>
</dbReference>
<dbReference type="EMBL" id="JBAMMX010000013">
    <property type="protein sequence ID" value="KAK6929558.1"/>
    <property type="molecule type" value="Genomic_DNA"/>
</dbReference>
<evidence type="ECO:0000256" key="3">
    <source>
        <dbReference type="ARBA" id="ARBA00023295"/>
    </source>
</evidence>
<dbReference type="InterPro" id="IPR013785">
    <property type="entry name" value="Aldolase_TIM"/>
</dbReference>
<keyword evidence="6" id="KW-0489">Methyltransferase</keyword>
<keyword evidence="3" id="KW-0326">Glycosidase</keyword>
<evidence type="ECO:0000259" key="5">
    <source>
        <dbReference type="Pfam" id="PF01189"/>
    </source>
</evidence>
<dbReference type="GO" id="GO:0008168">
    <property type="term" value="F:methyltransferase activity"/>
    <property type="evidence" value="ECO:0007669"/>
    <property type="project" value="UniProtKB-KW"/>
</dbReference>
<dbReference type="GO" id="GO:0004553">
    <property type="term" value="F:hydrolase activity, hydrolyzing O-glycosyl compounds"/>
    <property type="evidence" value="ECO:0007669"/>
    <property type="project" value="InterPro"/>
</dbReference>
<dbReference type="GO" id="GO:0005975">
    <property type="term" value="P:carbohydrate metabolic process"/>
    <property type="evidence" value="ECO:0007669"/>
    <property type="project" value="InterPro"/>
</dbReference>
<dbReference type="Pfam" id="PF16499">
    <property type="entry name" value="Melibiase_2"/>
    <property type="match status" value="1"/>
</dbReference>
<comment type="caution">
    <text evidence="6">The sequence shown here is derived from an EMBL/GenBank/DDBJ whole genome shotgun (WGS) entry which is preliminary data.</text>
</comment>
<evidence type="ECO:0000313" key="6">
    <source>
        <dbReference type="EMBL" id="KAK6929558.1"/>
    </source>
</evidence>
<dbReference type="Proteomes" id="UP001370490">
    <property type="component" value="Unassembled WGS sequence"/>
</dbReference>
<keyword evidence="2" id="KW-0378">Hydrolase</keyword>
<evidence type="ECO:0000256" key="2">
    <source>
        <dbReference type="ARBA" id="ARBA00022801"/>
    </source>
</evidence>
<feature type="signal peptide" evidence="4">
    <location>
        <begin position="1"/>
        <end position="23"/>
    </location>
</feature>
<dbReference type="Gene3D" id="3.20.20.70">
    <property type="entry name" value="Aldolase class I"/>
    <property type="match status" value="2"/>
</dbReference>
<organism evidence="6 7">
    <name type="scientific">Dillenia turbinata</name>
    <dbReference type="NCBI Taxonomy" id="194707"/>
    <lineage>
        <taxon>Eukaryota</taxon>
        <taxon>Viridiplantae</taxon>
        <taxon>Streptophyta</taxon>
        <taxon>Embryophyta</taxon>
        <taxon>Tracheophyta</taxon>
        <taxon>Spermatophyta</taxon>
        <taxon>Magnoliopsida</taxon>
        <taxon>eudicotyledons</taxon>
        <taxon>Gunneridae</taxon>
        <taxon>Pentapetalae</taxon>
        <taxon>Dilleniales</taxon>
        <taxon>Dilleniaceae</taxon>
        <taxon>Dillenia</taxon>
    </lineage>
</organism>
<dbReference type="GO" id="GO:0032259">
    <property type="term" value="P:methylation"/>
    <property type="evidence" value="ECO:0007669"/>
    <property type="project" value="UniProtKB-KW"/>
</dbReference>
<dbReference type="InterPro" id="IPR049560">
    <property type="entry name" value="MeTrfase_RsmB-F_NOP2_cat"/>
</dbReference>
<feature type="domain" description="SAM-dependent methyltransferase RsmB-F/NOP2-type catalytic core" evidence="5">
    <location>
        <begin position="275"/>
        <end position="331"/>
    </location>
</feature>
<sequence>MGVFRAQLRLLIVCLSLVSLAIAARIVPHIEINENPIEESSSSATPSRNIFDTSKYGILQLNNGLAQTPQMGVFTCQVHPGSIYLENDDAELFASWGVDYFRSMTTVTIWAFHQRKDILPMRDALNATGHKIFYLRFVKCMTTIADINDKWTSLYGAGGWNVGNGDMTFKGVSAHFSIWALMKVLLSLVGCDARNMIVQKLLRFPTNKDTAGLLLTKIRLAFKGGRFLSKAVWAGPLSGNRLVVALWNRCSEAEILQAKCKSLGLESTRSASKRSGNTVTSKDESFKASKSMEEILKCADLQKQVILASIDMVNAISKTTGYGVYSTCSMMIPK</sequence>
<feature type="non-terminal residue" evidence="6">
    <location>
        <position position="334"/>
    </location>
</feature>
<dbReference type="PANTHER" id="PTHR11452:SF75">
    <property type="entry name" value="ALPHA-GALACTOSIDASE MEL1"/>
    <property type="match status" value="1"/>
</dbReference>
<keyword evidence="4" id="KW-0732">Signal</keyword>
<comment type="similarity">
    <text evidence="1">Belongs to the glycosyl hydrolase 27 family.</text>
</comment>
<dbReference type="PANTHER" id="PTHR11452">
    <property type="entry name" value="ALPHA-GALACTOSIDASE/ALPHA-N-ACETYLGALACTOSAMINIDASE"/>
    <property type="match status" value="1"/>
</dbReference>
<proteinExistence type="inferred from homology"/>
<accession>A0AAN8V708</accession>
<protein>
    <submittedName>
        <fullName evidence="6">SAM-dependent methyltransferase RsmB/NOP2-type</fullName>
    </submittedName>
</protein>
<dbReference type="AlphaFoldDB" id="A0AAN8V708"/>
<dbReference type="Pfam" id="PF01189">
    <property type="entry name" value="Methyltr_RsmB-F"/>
    <property type="match status" value="1"/>
</dbReference>
<reference evidence="6 7" key="1">
    <citation type="submission" date="2023-12" db="EMBL/GenBank/DDBJ databases">
        <title>A high-quality genome assembly for Dillenia turbinata (Dilleniales).</title>
        <authorList>
            <person name="Chanderbali A."/>
        </authorList>
    </citation>
    <scope>NUCLEOTIDE SEQUENCE [LARGE SCALE GENOMIC DNA]</scope>
    <source>
        <strain evidence="6">LSX21</strain>
        <tissue evidence="6">Leaf</tissue>
    </source>
</reference>
<dbReference type="InterPro" id="IPR013780">
    <property type="entry name" value="Glyco_hydro_b"/>
</dbReference>
<gene>
    <name evidence="6" type="ORF">RJ641_005763</name>
</gene>
<dbReference type="InterPro" id="IPR017853">
    <property type="entry name" value="GH"/>
</dbReference>
<dbReference type="SUPFAM" id="SSF51445">
    <property type="entry name" value="(Trans)glycosidases"/>
    <property type="match status" value="1"/>
</dbReference>
<dbReference type="Gene3D" id="2.60.40.1180">
    <property type="entry name" value="Golgi alpha-mannosidase II"/>
    <property type="match status" value="1"/>
</dbReference>
<name>A0AAN8V708_9MAGN</name>
<feature type="chain" id="PRO_5042900037" evidence="4">
    <location>
        <begin position="24"/>
        <end position="334"/>
    </location>
</feature>
<evidence type="ECO:0000256" key="1">
    <source>
        <dbReference type="ARBA" id="ARBA00009743"/>
    </source>
</evidence>
<evidence type="ECO:0000313" key="7">
    <source>
        <dbReference type="Proteomes" id="UP001370490"/>
    </source>
</evidence>
<keyword evidence="7" id="KW-1185">Reference proteome</keyword>
<evidence type="ECO:0000256" key="4">
    <source>
        <dbReference type="SAM" id="SignalP"/>
    </source>
</evidence>
<keyword evidence="6" id="KW-0808">Transferase</keyword>